<accession>I3SKH6</accession>
<dbReference type="GO" id="GO:0016887">
    <property type="term" value="F:ATP hydrolysis activity"/>
    <property type="evidence" value="ECO:0007669"/>
    <property type="project" value="InterPro"/>
</dbReference>
<keyword evidence="2" id="KW-0143">Chaperone</keyword>
<dbReference type="Pfam" id="PF00183">
    <property type="entry name" value="HSP90"/>
    <property type="match status" value="1"/>
</dbReference>
<comment type="similarity">
    <text evidence="1">Belongs to the heat shock protein 90 family.</text>
</comment>
<evidence type="ECO:0000256" key="1">
    <source>
        <dbReference type="ARBA" id="ARBA00008239"/>
    </source>
</evidence>
<organism evidence="3">
    <name type="scientific">Lotus japonicus</name>
    <name type="common">Lotus corniculatus var. japonicus</name>
    <dbReference type="NCBI Taxonomy" id="34305"/>
    <lineage>
        <taxon>Eukaryota</taxon>
        <taxon>Viridiplantae</taxon>
        <taxon>Streptophyta</taxon>
        <taxon>Embryophyta</taxon>
        <taxon>Tracheophyta</taxon>
        <taxon>Spermatophyta</taxon>
        <taxon>Magnoliopsida</taxon>
        <taxon>eudicotyledons</taxon>
        <taxon>Gunneridae</taxon>
        <taxon>Pentapetalae</taxon>
        <taxon>rosids</taxon>
        <taxon>fabids</taxon>
        <taxon>Fabales</taxon>
        <taxon>Fabaceae</taxon>
        <taxon>Papilionoideae</taxon>
        <taxon>50 kb inversion clade</taxon>
        <taxon>NPAAA clade</taxon>
        <taxon>Hologalegina</taxon>
        <taxon>robinioid clade</taxon>
        <taxon>Loteae</taxon>
        <taxon>Lotus</taxon>
    </lineage>
</organism>
<dbReference type="AlphaFoldDB" id="I3SKH6"/>
<dbReference type="EMBL" id="BT140973">
    <property type="protein sequence ID" value="AFK40768.1"/>
    <property type="molecule type" value="mRNA"/>
</dbReference>
<dbReference type="GO" id="GO:0140662">
    <property type="term" value="F:ATP-dependent protein folding chaperone"/>
    <property type="evidence" value="ECO:0007669"/>
    <property type="project" value="InterPro"/>
</dbReference>
<evidence type="ECO:0008006" key="4">
    <source>
        <dbReference type="Google" id="ProtNLM"/>
    </source>
</evidence>
<dbReference type="GO" id="GO:0005524">
    <property type="term" value="F:ATP binding"/>
    <property type="evidence" value="ECO:0007669"/>
    <property type="project" value="InterPro"/>
</dbReference>
<dbReference type="Gene3D" id="1.20.120.790">
    <property type="entry name" value="Heat shock protein 90, C-terminal domain"/>
    <property type="match status" value="1"/>
</dbReference>
<evidence type="ECO:0000313" key="3">
    <source>
        <dbReference type="EMBL" id="AFK40768.1"/>
    </source>
</evidence>
<protein>
    <recommendedName>
        <fullName evidence="4">Heat shock protein 90</fullName>
    </recommendedName>
</protein>
<reference evidence="3" key="1">
    <citation type="submission" date="2012-05" db="EMBL/GenBank/DDBJ databases">
        <authorList>
            <person name="Krishnakumar V."/>
            <person name="Cheung F."/>
            <person name="Xiao Y."/>
            <person name="Chan A."/>
            <person name="Moskal W.A."/>
            <person name="Town C.D."/>
        </authorList>
    </citation>
    <scope>NUCLEOTIDE SEQUENCE</scope>
</reference>
<sequence>MERIMQSQTLSDASKQAYMRGKRVLEINPRHPIIKELRERVVKDPEDESVKQTAQLMYQTALFESGFLLNDPKDFASRIMIQ</sequence>
<dbReference type="SUPFAM" id="SSF110942">
    <property type="entry name" value="HSP90 C-terminal domain"/>
    <property type="match status" value="1"/>
</dbReference>
<evidence type="ECO:0000256" key="2">
    <source>
        <dbReference type="ARBA" id="ARBA00023186"/>
    </source>
</evidence>
<proteinExistence type="evidence at transcript level"/>
<name>I3SKH6_LOTJA</name>
<dbReference type="PANTHER" id="PTHR11528">
    <property type="entry name" value="HEAT SHOCK PROTEIN 90 FAMILY MEMBER"/>
    <property type="match status" value="1"/>
</dbReference>
<dbReference type="GO" id="GO:0051082">
    <property type="term" value="F:unfolded protein binding"/>
    <property type="evidence" value="ECO:0007669"/>
    <property type="project" value="InterPro"/>
</dbReference>
<dbReference type="InterPro" id="IPR037196">
    <property type="entry name" value="HSP90_C"/>
</dbReference>
<dbReference type="InterPro" id="IPR001404">
    <property type="entry name" value="Hsp90_fam"/>
</dbReference>